<dbReference type="Proteomes" id="UP000770889">
    <property type="component" value="Unassembled WGS sequence"/>
</dbReference>
<accession>A0A944QXD1</accession>
<name>A0A944QXD1_9GAMM</name>
<dbReference type="AlphaFoldDB" id="A0A944QXD1"/>
<gene>
    <name evidence="2" type="ORF">KME65_19750</name>
</gene>
<feature type="compositionally biased region" description="Low complexity" evidence="1">
    <location>
        <begin position="58"/>
        <end position="75"/>
    </location>
</feature>
<evidence type="ECO:0000313" key="3">
    <source>
        <dbReference type="Proteomes" id="UP000770889"/>
    </source>
</evidence>
<sequence>MNLPTFPEDSVLKRHFDATVELKRQTWLQSPPSDSILNRHAASMDIQSLSRSAGSTKRATPTASMAASSSAARTPQSEVEEKGFFAWLLGLFTGKA</sequence>
<feature type="region of interest" description="Disordered" evidence="1">
    <location>
        <begin position="47"/>
        <end position="80"/>
    </location>
</feature>
<dbReference type="EMBL" id="JAHHGM010000030">
    <property type="protein sequence ID" value="MBT2991201.1"/>
    <property type="molecule type" value="Genomic_DNA"/>
</dbReference>
<organism evidence="2 3">
    <name type="scientific">Candidatus Thiodiazotropha taylori</name>
    <dbReference type="NCBI Taxonomy" id="2792791"/>
    <lineage>
        <taxon>Bacteria</taxon>
        <taxon>Pseudomonadati</taxon>
        <taxon>Pseudomonadota</taxon>
        <taxon>Gammaproteobacteria</taxon>
        <taxon>Chromatiales</taxon>
        <taxon>Sedimenticolaceae</taxon>
        <taxon>Candidatus Thiodiazotropha</taxon>
    </lineage>
</organism>
<comment type="caution">
    <text evidence="2">The sequence shown here is derived from an EMBL/GenBank/DDBJ whole genome shotgun (WGS) entry which is preliminary data.</text>
</comment>
<feature type="compositionally biased region" description="Polar residues" evidence="1">
    <location>
        <begin position="47"/>
        <end position="57"/>
    </location>
</feature>
<evidence type="ECO:0000256" key="1">
    <source>
        <dbReference type="SAM" id="MobiDB-lite"/>
    </source>
</evidence>
<reference evidence="2 3" key="1">
    <citation type="submission" date="2021-05" db="EMBL/GenBank/DDBJ databases">
        <title>Genetic and Functional Diversity in Clade A Lucinid endosymbionts from the Bahamas.</title>
        <authorList>
            <person name="Giani N.M."/>
            <person name="Engel A.S."/>
            <person name="Campbell B.J."/>
        </authorList>
    </citation>
    <scope>NUCLEOTIDE SEQUENCE [LARGE SCALE GENOMIC DNA]</scope>
    <source>
        <strain evidence="2">LUC16012Gg_MoonRockCtena</strain>
    </source>
</reference>
<proteinExistence type="predicted"/>
<evidence type="ECO:0000313" key="2">
    <source>
        <dbReference type="EMBL" id="MBT2991201.1"/>
    </source>
</evidence>
<protein>
    <submittedName>
        <fullName evidence="2">Uncharacterized protein</fullName>
    </submittedName>
</protein>